<sequence length="150" mass="17131">MRDNISDYDPFPDSFELLTSEQEEAKQRFRKNRLPYIDSVTLTLHGMPGTSEFGVLSIQDKKVTVEREAEWILDPSYKPPSYITTRQTLGACHSGLWAPTYESDLFIMDGQSWRVRLTFSNGAPPFESRGQNSSPPTFQRLVKLFGFTAD</sequence>
<proteinExistence type="predicted"/>
<keyword evidence="2" id="KW-1185">Reference proteome</keyword>
<evidence type="ECO:0000313" key="2">
    <source>
        <dbReference type="Proteomes" id="UP001225598"/>
    </source>
</evidence>
<gene>
    <name evidence="1" type="ORF">QP027_02180</name>
</gene>
<protein>
    <submittedName>
        <fullName evidence="1">Uncharacterized protein</fullName>
    </submittedName>
</protein>
<reference evidence="1 2" key="1">
    <citation type="submission" date="2023-05" db="EMBL/GenBank/DDBJ databases">
        <title>Corynebacterium suedekumii sp. nov. and Corynebacterium breve sp. nov. isolated from raw cow's milk.</title>
        <authorList>
            <person name="Baer M.K."/>
            <person name="Mehl L."/>
            <person name="Hellmuth R."/>
            <person name="Marke G."/>
            <person name="Lipski A."/>
        </authorList>
    </citation>
    <scope>NUCLEOTIDE SEQUENCE [LARGE SCALE GENOMIC DNA]</scope>
    <source>
        <strain evidence="1 2">R4</strain>
    </source>
</reference>
<accession>A0ABY8VEZ2</accession>
<organism evidence="1 2">
    <name type="scientific">Corynebacterium breve</name>
    <dbReference type="NCBI Taxonomy" id="3049799"/>
    <lineage>
        <taxon>Bacteria</taxon>
        <taxon>Bacillati</taxon>
        <taxon>Actinomycetota</taxon>
        <taxon>Actinomycetes</taxon>
        <taxon>Mycobacteriales</taxon>
        <taxon>Corynebacteriaceae</taxon>
        <taxon>Corynebacterium</taxon>
    </lineage>
</organism>
<dbReference type="Proteomes" id="UP001225598">
    <property type="component" value="Chromosome"/>
</dbReference>
<dbReference type="EMBL" id="CP126969">
    <property type="protein sequence ID" value="WIM68231.1"/>
    <property type="molecule type" value="Genomic_DNA"/>
</dbReference>
<evidence type="ECO:0000313" key="1">
    <source>
        <dbReference type="EMBL" id="WIM68231.1"/>
    </source>
</evidence>
<dbReference type="RefSeq" id="WP_284825644.1">
    <property type="nucleotide sequence ID" value="NZ_CP126969.1"/>
</dbReference>
<name>A0ABY8VEZ2_9CORY</name>